<reference evidence="7" key="1">
    <citation type="submission" date="2025-08" db="UniProtKB">
        <authorList>
            <consortium name="Ensembl"/>
        </authorList>
    </citation>
    <scope>IDENTIFICATION</scope>
</reference>
<dbReference type="InterPro" id="IPR011990">
    <property type="entry name" value="TPR-like_helical_dom_sf"/>
</dbReference>
<dbReference type="InterPro" id="IPR007311">
    <property type="entry name" value="ST7"/>
</dbReference>
<evidence type="ECO:0000256" key="5">
    <source>
        <dbReference type="ARBA" id="ARBA00023136"/>
    </source>
</evidence>
<feature type="transmembrane region" description="Helical" evidence="6">
    <location>
        <begin position="21"/>
        <end position="44"/>
    </location>
</feature>
<name>A0A673JDV8_9TELE</name>
<keyword evidence="8" id="KW-1185">Reference proteome</keyword>
<feature type="transmembrane region" description="Helical" evidence="6">
    <location>
        <begin position="515"/>
        <end position="533"/>
    </location>
</feature>
<evidence type="ECO:0000256" key="3">
    <source>
        <dbReference type="ARBA" id="ARBA00022692"/>
    </source>
</evidence>
<organism evidence="7 8">
    <name type="scientific">Sinocyclocheilus rhinocerous</name>
    <dbReference type="NCBI Taxonomy" id="307959"/>
    <lineage>
        <taxon>Eukaryota</taxon>
        <taxon>Metazoa</taxon>
        <taxon>Chordata</taxon>
        <taxon>Craniata</taxon>
        <taxon>Vertebrata</taxon>
        <taxon>Euteleostomi</taxon>
        <taxon>Actinopterygii</taxon>
        <taxon>Neopterygii</taxon>
        <taxon>Teleostei</taxon>
        <taxon>Ostariophysi</taxon>
        <taxon>Cypriniformes</taxon>
        <taxon>Cyprinidae</taxon>
        <taxon>Cyprininae</taxon>
        <taxon>Sinocyclocheilus</taxon>
    </lineage>
</organism>
<sequence length="543" mass="61870">MADSSGRNPQSPCFTEKLKSWLCWSWTYICALWFAMVLTMVYVLRSPLKLQETVNAASVFLNTLTPKFYVALTGTSSLISGLILLFEWWYFRKYGTSFIEQVSVSHLRPLLGGVENSSSAGLFSSVNGDTDYYFLFLSECKVWRNPLNLFRGAEYSRYTWVTGKEPLTYYDMNLSAQDHQTFFLGDTQQLRPEDSVMQKAWRERNPQARIQAAYQAIEMNRECAAAYVLLAEEEATTITEAERLFKQALKSGMKLSHCHTYIATGKDTNLVVYIKRRLAMCARKLGRIKEAVKMMRDLMKEFPLLGMLNIHENLLEALLELQAYADVQAVLAKYDDISLPKSATICYTSALLKARAVSDKFSPEAASRRGLSTAEMNAVEAIHRAVEFNPHVPKYLLEMKSLILPPEHILKRGDSEAVAYAFFHLQHWKRAEGALNLLHCTWEGTFRIIPYPLEKGHLFYPYPGCTETADRELLPSFHEVSVYPKKELPFFILFTAGLCSFCAMLAMLTHQFPELMGVFVKAVSICILTYNTLHSNLFTVLSQ</sequence>
<dbReference type="AlphaFoldDB" id="A0A673JDV8"/>
<evidence type="ECO:0000313" key="8">
    <source>
        <dbReference type="Proteomes" id="UP000472270"/>
    </source>
</evidence>
<protein>
    <submittedName>
        <fullName evidence="7">Suppressor of tumorigenicity 7 protein-like</fullName>
    </submittedName>
</protein>
<dbReference type="Pfam" id="PF04184">
    <property type="entry name" value="ST7"/>
    <property type="match status" value="1"/>
</dbReference>
<comment type="subcellular location">
    <subcellularLocation>
        <location evidence="1">Membrane</location>
        <topology evidence="1">Multi-pass membrane protein</topology>
    </subcellularLocation>
</comment>
<keyword evidence="3 6" id="KW-0812">Transmembrane</keyword>
<proteinExistence type="inferred from homology"/>
<keyword evidence="5 6" id="KW-0472">Membrane</keyword>
<feature type="transmembrane region" description="Helical" evidence="6">
    <location>
        <begin position="68"/>
        <end position="91"/>
    </location>
</feature>
<evidence type="ECO:0000256" key="6">
    <source>
        <dbReference type="SAM" id="Phobius"/>
    </source>
</evidence>
<dbReference type="GO" id="GO:0016020">
    <property type="term" value="C:membrane"/>
    <property type="evidence" value="ECO:0007669"/>
    <property type="project" value="UniProtKB-SubCell"/>
</dbReference>
<evidence type="ECO:0000256" key="4">
    <source>
        <dbReference type="ARBA" id="ARBA00022989"/>
    </source>
</evidence>
<accession>A0A673JDV8</accession>
<reference evidence="7" key="2">
    <citation type="submission" date="2025-09" db="UniProtKB">
        <authorList>
            <consortium name="Ensembl"/>
        </authorList>
    </citation>
    <scope>IDENTIFICATION</scope>
</reference>
<dbReference type="Gene3D" id="1.25.40.10">
    <property type="entry name" value="Tetratricopeptide repeat domain"/>
    <property type="match status" value="1"/>
</dbReference>
<dbReference type="Ensembl" id="ENSSRHT00000051261.1">
    <property type="protein sequence ID" value="ENSSRHP00000049854.1"/>
    <property type="gene ID" value="ENSSRHG00000024385.1"/>
</dbReference>
<dbReference type="Proteomes" id="UP000472270">
    <property type="component" value="Unassembled WGS sequence"/>
</dbReference>
<dbReference type="CDD" id="cd11557">
    <property type="entry name" value="ST7"/>
    <property type="match status" value="1"/>
</dbReference>
<feature type="transmembrane region" description="Helical" evidence="6">
    <location>
        <begin position="488"/>
        <end position="509"/>
    </location>
</feature>
<evidence type="ECO:0000256" key="2">
    <source>
        <dbReference type="ARBA" id="ARBA00009751"/>
    </source>
</evidence>
<gene>
    <name evidence="7" type="primary">LOC107729723</name>
</gene>
<dbReference type="PANTHER" id="PTHR12745">
    <property type="entry name" value="SUPPRESSION OF TUMORIGENICITY 7"/>
    <property type="match status" value="1"/>
</dbReference>
<keyword evidence="4 6" id="KW-1133">Transmembrane helix</keyword>
<evidence type="ECO:0000313" key="7">
    <source>
        <dbReference type="Ensembl" id="ENSSRHP00000049854.1"/>
    </source>
</evidence>
<evidence type="ECO:0000256" key="1">
    <source>
        <dbReference type="ARBA" id="ARBA00004141"/>
    </source>
</evidence>
<comment type="similarity">
    <text evidence="2">Belongs to the ST7 family.</text>
</comment>
<dbReference type="PANTHER" id="PTHR12745:SF11">
    <property type="entry name" value="SUPPRESSOR OF TUMORIGENICITY 7 PROTEIN-LIKE"/>
    <property type="match status" value="1"/>
</dbReference>